<dbReference type="InterPro" id="IPR006043">
    <property type="entry name" value="NCS2"/>
</dbReference>
<evidence type="ECO:0000256" key="2">
    <source>
        <dbReference type="ARBA" id="ARBA00008821"/>
    </source>
</evidence>
<dbReference type="Pfam" id="PF00860">
    <property type="entry name" value="Xan_ur_permease"/>
    <property type="match status" value="1"/>
</dbReference>
<feature type="transmembrane region" description="Helical" evidence="6">
    <location>
        <begin position="103"/>
        <end position="125"/>
    </location>
</feature>
<proteinExistence type="inferred from homology"/>
<reference evidence="7" key="2">
    <citation type="submission" date="2025-09" db="UniProtKB">
        <authorList>
            <consortium name="Ensembl"/>
        </authorList>
    </citation>
    <scope>IDENTIFICATION</scope>
</reference>
<reference evidence="7" key="1">
    <citation type="submission" date="2025-08" db="UniProtKB">
        <authorList>
            <consortium name="Ensembl"/>
        </authorList>
    </citation>
    <scope>IDENTIFICATION</scope>
</reference>
<comment type="similarity">
    <text evidence="2">Belongs to the nucleobase:cation symporter-2 (NCS2) (TC 2.A.40) family.</text>
</comment>
<keyword evidence="8" id="KW-1185">Reference proteome</keyword>
<evidence type="ECO:0000256" key="4">
    <source>
        <dbReference type="ARBA" id="ARBA00022989"/>
    </source>
</evidence>
<keyword evidence="3 6" id="KW-0812">Transmembrane</keyword>
<evidence type="ECO:0000256" key="5">
    <source>
        <dbReference type="ARBA" id="ARBA00023136"/>
    </source>
</evidence>
<dbReference type="PANTHER" id="PTHR11119">
    <property type="entry name" value="XANTHINE-URACIL / VITAMIN C PERMEASE FAMILY MEMBER"/>
    <property type="match status" value="1"/>
</dbReference>
<dbReference type="GO" id="GO:0022857">
    <property type="term" value="F:transmembrane transporter activity"/>
    <property type="evidence" value="ECO:0007669"/>
    <property type="project" value="InterPro"/>
</dbReference>
<keyword evidence="5 6" id="KW-0472">Membrane</keyword>
<protein>
    <submittedName>
        <fullName evidence="7">Solute carrier family 23 member 2</fullName>
    </submittedName>
</protein>
<dbReference type="GO" id="GO:0016020">
    <property type="term" value="C:membrane"/>
    <property type="evidence" value="ECO:0007669"/>
    <property type="project" value="UniProtKB-SubCell"/>
</dbReference>
<accession>A0A8C4Q903</accession>
<evidence type="ECO:0000256" key="6">
    <source>
        <dbReference type="SAM" id="Phobius"/>
    </source>
</evidence>
<evidence type="ECO:0000313" key="7">
    <source>
        <dbReference type="Ensembl" id="ENSEBUP00000011481.1"/>
    </source>
</evidence>
<organism evidence="7 8">
    <name type="scientific">Eptatretus burgeri</name>
    <name type="common">Inshore hagfish</name>
    <dbReference type="NCBI Taxonomy" id="7764"/>
    <lineage>
        <taxon>Eukaryota</taxon>
        <taxon>Metazoa</taxon>
        <taxon>Chordata</taxon>
        <taxon>Craniata</taxon>
        <taxon>Vertebrata</taxon>
        <taxon>Cyclostomata</taxon>
        <taxon>Myxini</taxon>
        <taxon>Myxiniformes</taxon>
        <taxon>Myxinidae</taxon>
        <taxon>Eptatretinae</taxon>
        <taxon>Eptatretus</taxon>
    </lineage>
</organism>
<feature type="transmembrane region" description="Helical" evidence="6">
    <location>
        <begin position="66"/>
        <end position="91"/>
    </location>
</feature>
<keyword evidence="4 6" id="KW-1133">Transmembrane helix</keyword>
<evidence type="ECO:0000256" key="1">
    <source>
        <dbReference type="ARBA" id="ARBA00004141"/>
    </source>
</evidence>
<dbReference type="Proteomes" id="UP000694388">
    <property type="component" value="Unplaced"/>
</dbReference>
<sequence length="157" mass="17574">MDHVVCQEGGRGKGMDEVPRFVPISAVSEEHIPLAAHKKEVILSGQLRAKRLVPDMIYTITEVPPWYLCLLLGFQHYLTCFSGTVAVPFLLADAFCVGSDQYAIGQLIGTIFFCVGITTLLQTILGCRYQMSNKVCWIFIEPFKKLATLCQQSLTQW</sequence>
<dbReference type="AlphaFoldDB" id="A0A8C4Q903"/>
<comment type="subcellular location">
    <subcellularLocation>
        <location evidence="1">Membrane</location>
        <topology evidence="1">Multi-pass membrane protein</topology>
    </subcellularLocation>
</comment>
<evidence type="ECO:0000256" key="3">
    <source>
        <dbReference type="ARBA" id="ARBA00022692"/>
    </source>
</evidence>
<dbReference type="GeneTree" id="ENSGT00950000182953"/>
<evidence type="ECO:0000313" key="8">
    <source>
        <dbReference type="Proteomes" id="UP000694388"/>
    </source>
</evidence>
<dbReference type="Ensembl" id="ENSEBUT00000012051.1">
    <property type="protein sequence ID" value="ENSEBUP00000011481.1"/>
    <property type="gene ID" value="ENSEBUG00000007357.1"/>
</dbReference>
<name>A0A8C4Q903_EPTBU</name>